<sequence length="268" mass="29039">MMRPVLFSMAMLLAMATQTAAQSNEAPSVASSCLAMASTMPRAFNVAYTPVSTMEGTVRIAYAGHSTYRIETPGGVTIATDYSGFYGSTPLPRIVTMNKAHRTHYTETPDPGIEHVLKGWGESGPARHGLAVDDVVIRNVTTDIRRWGASEPDANSIFIFEVAGLCIGHLGHLHHELTNDHYARIGRLDVVMVPVDGGLTSSLANMETITRRLSSSVVLPMHRNATSIDAFTGRMGDAFDVRRLDGDTLDLSVRTLPERPTIFIPASL</sequence>
<comment type="caution">
    <text evidence="2">The sequence shown here is derived from an EMBL/GenBank/DDBJ whole genome shotgun (WGS) entry which is preliminary data.</text>
</comment>
<evidence type="ECO:0000256" key="1">
    <source>
        <dbReference type="SAM" id="SignalP"/>
    </source>
</evidence>
<accession>A0ABY1IEU7</accession>
<dbReference type="EMBL" id="FQZC01000002">
    <property type="protein sequence ID" value="SHJ07416.1"/>
    <property type="molecule type" value="Genomic_DNA"/>
</dbReference>
<feature type="signal peptide" evidence="1">
    <location>
        <begin position="1"/>
        <end position="20"/>
    </location>
</feature>
<organism evidence="2 3">
    <name type="scientific">Aureimonas altamirensis DSM 21988</name>
    <dbReference type="NCBI Taxonomy" id="1121026"/>
    <lineage>
        <taxon>Bacteria</taxon>
        <taxon>Pseudomonadati</taxon>
        <taxon>Pseudomonadota</taxon>
        <taxon>Alphaproteobacteria</taxon>
        <taxon>Hyphomicrobiales</taxon>
        <taxon>Aurantimonadaceae</taxon>
        <taxon>Aureimonas</taxon>
    </lineage>
</organism>
<dbReference type="PANTHER" id="PTHR39189">
    <property type="entry name" value="UPF0173 METAL-DEPENDENT HYDROLASE YTKL"/>
    <property type="match status" value="1"/>
</dbReference>
<keyword evidence="3" id="KW-1185">Reference proteome</keyword>
<feature type="chain" id="PRO_5047349950" evidence="1">
    <location>
        <begin position="21"/>
        <end position="268"/>
    </location>
</feature>
<name>A0ABY1IEU7_9HYPH</name>
<dbReference type="SUPFAM" id="SSF56281">
    <property type="entry name" value="Metallo-hydrolase/oxidoreductase"/>
    <property type="match status" value="1"/>
</dbReference>
<reference evidence="2 3" key="1">
    <citation type="submission" date="2016-11" db="EMBL/GenBank/DDBJ databases">
        <authorList>
            <person name="Varghese N."/>
            <person name="Submissions S."/>
        </authorList>
    </citation>
    <scope>NUCLEOTIDE SEQUENCE [LARGE SCALE GENOMIC DNA]</scope>
    <source>
        <strain evidence="2 3">DSM 21988</strain>
    </source>
</reference>
<dbReference type="Pfam" id="PF13483">
    <property type="entry name" value="Lactamase_B_3"/>
    <property type="match status" value="1"/>
</dbReference>
<evidence type="ECO:0000313" key="2">
    <source>
        <dbReference type="EMBL" id="SHJ07416.1"/>
    </source>
</evidence>
<gene>
    <name evidence="2" type="ORF">SAMN02745911_1593</name>
</gene>
<dbReference type="Proteomes" id="UP000184290">
    <property type="component" value="Unassembled WGS sequence"/>
</dbReference>
<evidence type="ECO:0000313" key="3">
    <source>
        <dbReference type="Proteomes" id="UP000184290"/>
    </source>
</evidence>
<protein>
    <submittedName>
        <fullName evidence="2">L-ascorbate metabolism protein UlaG, beta-lactamase superfamily</fullName>
    </submittedName>
</protein>
<dbReference type="Gene3D" id="3.60.15.10">
    <property type="entry name" value="Ribonuclease Z/Hydroxyacylglutathione hydrolase-like"/>
    <property type="match status" value="1"/>
</dbReference>
<proteinExistence type="predicted"/>
<dbReference type="PANTHER" id="PTHR39189:SF1">
    <property type="entry name" value="UPF0173 METAL-DEPENDENT HYDROLASE YTKL"/>
    <property type="match status" value="1"/>
</dbReference>
<keyword evidence="1" id="KW-0732">Signal</keyword>
<dbReference type="InterPro" id="IPR036866">
    <property type="entry name" value="RibonucZ/Hydroxyglut_hydro"/>
</dbReference>